<protein>
    <submittedName>
        <fullName evidence="1">Uncharacterized protein</fullName>
    </submittedName>
</protein>
<sequence length="34" mass="4094">MHIDNILYEQIIKSQNNIGFFKEPTKRYLLIANQ</sequence>
<dbReference type="KEGG" id="cyn:Cyan7425_2888"/>
<dbReference type="AlphaFoldDB" id="B8HKZ9"/>
<gene>
    <name evidence="1" type="ordered locus">Cyan7425_2888</name>
</gene>
<dbReference type="EMBL" id="CP001344">
    <property type="protein sequence ID" value="ACL45231.1"/>
    <property type="molecule type" value="Genomic_DNA"/>
</dbReference>
<accession>B8HKZ9</accession>
<evidence type="ECO:0000313" key="1">
    <source>
        <dbReference type="EMBL" id="ACL45231.1"/>
    </source>
</evidence>
<dbReference type="STRING" id="395961.Cyan7425_2888"/>
<proteinExistence type="predicted"/>
<organism evidence="1">
    <name type="scientific">Cyanothece sp. (strain PCC 7425 / ATCC 29141)</name>
    <dbReference type="NCBI Taxonomy" id="395961"/>
    <lineage>
        <taxon>Bacteria</taxon>
        <taxon>Bacillati</taxon>
        <taxon>Cyanobacteriota</taxon>
        <taxon>Cyanophyceae</taxon>
        <taxon>Gomontiellales</taxon>
        <taxon>Cyanothecaceae</taxon>
        <taxon>Cyanothece</taxon>
    </lineage>
</organism>
<dbReference type="HOGENOM" id="CLU_3373328_0_0_3"/>
<reference evidence="1" key="1">
    <citation type="submission" date="2009-01" db="EMBL/GenBank/DDBJ databases">
        <title>Complete sequence of chromosome Cyanothece sp. PCC 7425.</title>
        <authorList>
            <consortium name="US DOE Joint Genome Institute"/>
            <person name="Lucas S."/>
            <person name="Copeland A."/>
            <person name="Lapidus A."/>
            <person name="Glavina del Rio T."/>
            <person name="Dalin E."/>
            <person name="Tice H."/>
            <person name="Bruce D."/>
            <person name="Goodwin L."/>
            <person name="Pitluck S."/>
            <person name="Sims D."/>
            <person name="Meineke L."/>
            <person name="Brettin T."/>
            <person name="Detter J.C."/>
            <person name="Han C."/>
            <person name="Larimer F."/>
            <person name="Land M."/>
            <person name="Hauser L."/>
            <person name="Kyrpides N."/>
            <person name="Ovchinnikova G."/>
            <person name="Liberton M."/>
            <person name="Stoeckel J."/>
            <person name="Banerjee A."/>
            <person name="Singh A."/>
            <person name="Page L."/>
            <person name="Sato H."/>
            <person name="Zhao L."/>
            <person name="Sherman L."/>
            <person name="Pakrasi H."/>
            <person name="Richardson P."/>
        </authorList>
    </citation>
    <scope>NUCLEOTIDE SEQUENCE</scope>
    <source>
        <strain evidence="1">PCC 7425</strain>
    </source>
</reference>
<name>B8HKZ9_CYAP4</name>